<dbReference type="Pfam" id="PF04480">
    <property type="entry name" value="DUF559"/>
    <property type="match status" value="1"/>
</dbReference>
<evidence type="ECO:0000256" key="3">
    <source>
        <dbReference type="ARBA" id="ARBA00022679"/>
    </source>
</evidence>
<dbReference type="InterPro" id="IPR029063">
    <property type="entry name" value="SAM-dependent_MTases_sf"/>
</dbReference>
<organism evidence="8 9">
    <name type="scientific">Microcystis aeruginosa NIES-3804</name>
    <dbReference type="NCBI Taxonomy" id="2517783"/>
    <lineage>
        <taxon>Bacteria</taxon>
        <taxon>Bacillati</taxon>
        <taxon>Cyanobacteriota</taxon>
        <taxon>Cyanophyceae</taxon>
        <taxon>Oscillatoriophycideae</taxon>
        <taxon>Chroococcales</taxon>
        <taxon>Microcystaceae</taxon>
        <taxon>Microcystis</taxon>
    </lineage>
</organism>
<dbReference type="CDD" id="cd00081">
    <property type="entry name" value="Hint"/>
    <property type="match status" value="1"/>
</dbReference>
<protein>
    <submittedName>
        <fullName evidence="8">Putative type III restriction-modification system, methylation subunit</fullName>
    </submittedName>
</protein>
<dbReference type="PANTHER" id="PTHR38590">
    <property type="entry name" value="BLL0828 PROTEIN"/>
    <property type="match status" value="1"/>
</dbReference>
<evidence type="ECO:0000256" key="1">
    <source>
        <dbReference type="ARBA" id="ARBA00006594"/>
    </source>
</evidence>
<dbReference type="PROSITE" id="PS50818">
    <property type="entry name" value="INTEIN_C_TER"/>
    <property type="match status" value="1"/>
</dbReference>
<keyword evidence="4" id="KW-0949">S-adenosyl-L-methionine</keyword>
<dbReference type="Gene3D" id="3.40.50.150">
    <property type="entry name" value="Vaccinia Virus protein VP39"/>
    <property type="match status" value="2"/>
</dbReference>
<dbReference type="InterPro" id="IPR011335">
    <property type="entry name" value="Restrct_endonuc-II-like"/>
</dbReference>
<dbReference type="SUPFAM" id="SSF51294">
    <property type="entry name" value="Hedgehog/intein (Hint) domain"/>
    <property type="match status" value="1"/>
</dbReference>
<reference evidence="8 9" key="1">
    <citation type="submission" date="2019-02" db="EMBL/GenBank/DDBJ databases">
        <title>Draft genome sequence of Arthrospira platensis NIES-3804.</title>
        <authorList>
            <person name="Yamaguchi H."/>
            <person name="Suzuki S."/>
            <person name="Kawachi M."/>
        </authorList>
    </citation>
    <scope>NUCLEOTIDE SEQUENCE [LARGE SCALE GENOMIC DNA]</scope>
    <source>
        <strain evidence="8 9">NIES-3804</strain>
    </source>
</reference>
<evidence type="ECO:0000313" key="8">
    <source>
        <dbReference type="EMBL" id="GCL49749.1"/>
    </source>
</evidence>
<dbReference type="NCBIfam" id="TIGR01443">
    <property type="entry name" value="intein_Cterm"/>
    <property type="match status" value="1"/>
</dbReference>
<dbReference type="InterPro" id="IPR036844">
    <property type="entry name" value="Hint_dom_sf"/>
</dbReference>
<dbReference type="PRINTS" id="PR00506">
    <property type="entry name" value="D21N6MTFRASE"/>
</dbReference>
<dbReference type="InterPro" id="IPR002941">
    <property type="entry name" value="DNA_methylase_N4/N6"/>
</dbReference>
<evidence type="ECO:0000259" key="7">
    <source>
        <dbReference type="Pfam" id="PF04480"/>
    </source>
</evidence>
<feature type="domain" description="DUF559" evidence="7">
    <location>
        <begin position="611"/>
        <end position="712"/>
    </location>
</feature>
<feature type="region of interest" description="Disordered" evidence="5">
    <location>
        <begin position="1"/>
        <end position="48"/>
    </location>
</feature>
<dbReference type="InterPro" id="IPR030934">
    <property type="entry name" value="Intein_C"/>
</dbReference>
<dbReference type="GO" id="GO:0008170">
    <property type="term" value="F:N-methyltransferase activity"/>
    <property type="evidence" value="ECO:0007669"/>
    <property type="project" value="InterPro"/>
</dbReference>
<evidence type="ECO:0000259" key="6">
    <source>
        <dbReference type="Pfam" id="PF01555"/>
    </source>
</evidence>
<dbReference type="Gene3D" id="3.40.960.10">
    <property type="entry name" value="VSR Endonuclease"/>
    <property type="match status" value="1"/>
</dbReference>
<gene>
    <name evidence="8" type="ORF">NIES3804_13050</name>
</gene>
<dbReference type="SUPFAM" id="SSF53335">
    <property type="entry name" value="S-adenosyl-L-methionine-dependent methyltransferases"/>
    <property type="match status" value="2"/>
</dbReference>
<dbReference type="RefSeq" id="WP_254062862.1">
    <property type="nucleotide sequence ID" value="NZ_BJCI01000016.1"/>
</dbReference>
<dbReference type="Proteomes" id="UP000435041">
    <property type="component" value="Unassembled WGS sequence"/>
</dbReference>
<evidence type="ECO:0000256" key="2">
    <source>
        <dbReference type="ARBA" id="ARBA00022603"/>
    </source>
</evidence>
<dbReference type="InterPro" id="IPR002295">
    <property type="entry name" value="N4/N6-MTase_EcoPI_Mod-like"/>
</dbReference>
<keyword evidence="3" id="KW-0808">Transferase</keyword>
<dbReference type="Gene3D" id="2.170.16.10">
    <property type="entry name" value="Hedgehog/Intein (Hint) domain"/>
    <property type="match status" value="1"/>
</dbReference>
<dbReference type="InterPro" id="IPR007569">
    <property type="entry name" value="DUF559"/>
</dbReference>
<dbReference type="InterPro" id="IPR047216">
    <property type="entry name" value="Endonuclease_DUF559_bact"/>
</dbReference>
<keyword evidence="2" id="KW-0489">Methyltransferase</keyword>
<evidence type="ECO:0000256" key="4">
    <source>
        <dbReference type="ARBA" id="ARBA00022691"/>
    </source>
</evidence>
<feature type="compositionally biased region" description="Basic and acidic residues" evidence="5">
    <location>
        <begin position="7"/>
        <end position="31"/>
    </location>
</feature>
<dbReference type="InterPro" id="IPR002052">
    <property type="entry name" value="DNA_methylase_N6_adenine_CS"/>
</dbReference>
<dbReference type="GO" id="GO:0032259">
    <property type="term" value="P:methylation"/>
    <property type="evidence" value="ECO:0007669"/>
    <property type="project" value="UniProtKB-KW"/>
</dbReference>
<dbReference type="AlphaFoldDB" id="A0A6H9GIF5"/>
<comment type="similarity">
    <text evidence="1">Belongs to the N(4)/N(6)-methyltransferase family.</text>
</comment>
<feature type="domain" description="DNA methylase N-4/N-6" evidence="6">
    <location>
        <begin position="187"/>
        <end position="480"/>
    </location>
</feature>
<dbReference type="PROSITE" id="PS00092">
    <property type="entry name" value="N6_MTASE"/>
    <property type="match status" value="1"/>
</dbReference>
<dbReference type="SUPFAM" id="SSF52980">
    <property type="entry name" value="Restriction endonuclease-like"/>
    <property type="match status" value="1"/>
</dbReference>
<dbReference type="PANTHER" id="PTHR38590:SF1">
    <property type="entry name" value="BLL0828 PROTEIN"/>
    <property type="match status" value="1"/>
</dbReference>
<evidence type="ECO:0000313" key="9">
    <source>
        <dbReference type="Proteomes" id="UP000435041"/>
    </source>
</evidence>
<accession>A0A6H9GIF5</accession>
<dbReference type="CDD" id="cd01038">
    <property type="entry name" value="Endonuclease_DUF559"/>
    <property type="match status" value="1"/>
</dbReference>
<name>A0A6H9GIF5_MICAE</name>
<sequence length="1196" mass="135124">MPKKTNKQTEAKSYNHGEEHPQRPDIGTEPHFKKKKPPVTYRYDSSLSPELNWDENPAREEAEALIEQILAAEDLETAKIAARKLKAISEPFLNWTGKAERLSFQVPTLPLFVHERLSTRAIIETLKSHKVEKGEQLNLFNDPKWSITDQILRAYEYHDKWVNRMILGDSLVTMNSLLQYEGMGGKVQMIYIDPPYGVKFGSNFQPFVRKRDVKHNDDDDFTREPEMVQAYRDTWELGLHSYLSYLRDRLLLARELLTDSGSVFVQISDENVHHVRELMDEVFGGENFVSLISVAKAAGGLESTSRMGTRLDYLVWYAKLRNQLKYQPLFEQRDDAIASGFDMIELEDKTRRRLTKEEREGMAPLPVGSKLFMSVTFTKPGPGSKYEVELNGKTYNSGKRWWGTPKESLLKIINLGRTVATENEIRFIKYLSDFPYRSMSNLWDKLGGAANPIYVVQTNPIIIQRCLLMTTDPGDLVLDITCLRKGTKILIPHQPTNSPPLKGGQGGVNSQIPGSYPPNPPDIGGALGALEALEIEKLQPGDYVIGHDLQPHRILRTISKTHQGKMIGIRHHLCQQILWVTGDHRVLCQKRTTGYGCDRNWEHIPKNNFGLAREMRKEATPAEAKLWQEIKGNQLGVKFRRQHPIGRYITDFYAREKGCIVEVDGDSHYRPDATVYDQERDTYLNSLGLNILRFNNQEIYHNLTGVLETIKAPLAAVEPSEDHCKEWRRADTLKIGDIVYFGREQIPCEIKDLESEITTETVYDLEIETVHSFITEVCTVHNCGSGTTAYVAEQWGRRWITCDVSRVPLALARQRLLTAAFPWYQLKDNNSPTGGFIYKRKQNSKGEEIGGIVPHITLKSIANNEPPESEILVDRPEVDNSIVRVCSPFTIEGTIPPPVEMEDEPESAAVVIDNSGPYEERMLEILRKSPVLRLSGNRTITLNNVRQPTRTQNLSAEAMVKASDLEGATLEEVVDEALEANLNQLPLSQKPVAFLFGPENGAIAEQPIYRAAGEAYHKQYAHLFVLGFAIAPSARQFVENCQDTVGIPATYIQATPDLLMGDLLKNMRSSQIFSVCGLPEIRINPIPEGKYQVELLGLDVFDPVTMKVDSEPGKNVPAWFLDTDYNGLCFHVNQAFFPRTGAWDSIKKALKGTYEESVWEHLAGTTSAAFAVGEHRQIAVKVIDDRGNELLVVKSL</sequence>
<dbReference type="Pfam" id="PF01555">
    <property type="entry name" value="N6_N4_Mtase"/>
    <property type="match status" value="1"/>
</dbReference>
<proteinExistence type="inferred from homology"/>
<dbReference type="EMBL" id="BJCI01000016">
    <property type="protein sequence ID" value="GCL49749.1"/>
    <property type="molecule type" value="Genomic_DNA"/>
</dbReference>
<evidence type="ECO:0000256" key="5">
    <source>
        <dbReference type="SAM" id="MobiDB-lite"/>
    </source>
</evidence>
<dbReference type="GO" id="GO:0003677">
    <property type="term" value="F:DNA binding"/>
    <property type="evidence" value="ECO:0007669"/>
    <property type="project" value="InterPro"/>
</dbReference>
<comment type="caution">
    <text evidence="8">The sequence shown here is derived from an EMBL/GenBank/DDBJ whole genome shotgun (WGS) entry which is preliminary data.</text>
</comment>